<dbReference type="RefSeq" id="WP_121794348.1">
    <property type="nucleotide sequence ID" value="NZ_RDBF01000006.1"/>
</dbReference>
<name>A0A3L8PK75_9ACTN</name>
<feature type="binding site" evidence="2">
    <location>
        <position position="99"/>
    </location>
    <ligand>
        <name>Fe cation</name>
        <dbReference type="ChEBI" id="CHEBI:24875"/>
    </ligand>
</feature>
<dbReference type="Pfam" id="PF02678">
    <property type="entry name" value="Pirin"/>
    <property type="match status" value="1"/>
</dbReference>
<dbReference type="Proteomes" id="UP000282515">
    <property type="component" value="Unassembled WGS sequence"/>
</dbReference>
<feature type="domain" description="Pirin N-terminal" evidence="4">
    <location>
        <begin position="22"/>
        <end position="120"/>
    </location>
</feature>
<dbReference type="PANTHER" id="PTHR13903">
    <property type="entry name" value="PIRIN-RELATED"/>
    <property type="match status" value="1"/>
</dbReference>
<reference evidence="6 7" key="1">
    <citation type="submission" date="2018-10" db="EMBL/GenBank/DDBJ databases">
        <title>Aeromicrobium sp. 9W16Y-2 whole genome shotgun sequence.</title>
        <authorList>
            <person name="Li F."/>
        </authorList>
    </citation>
    <scope>NUCLEOTIDE SEQUENCE [LARGE SCALE GENOMIC DNA]</scope>
    <source>
        <strain evidence="6 7">9W16Y-2</strain>
    </source>
</reference>
<proteinExistence type="inferred from homology"/>
<evidence type="ECO:0000256" key="1">
    <source>
        <dbReference type="ARBA" id="ARBA00008416"/>
    </source>
</evidence>
<dbReference type="InterPro" id="IPR003829">
    <property type="entry name" value="Pirin_N_dom"/>
</dbReference>
<feature type="binding site" evidence="2">
    <location>
        <position position="57"/>
    </location>
    <ligand>
        <name>Fe cation</name>
        <dbReference type="ChEBI" id="CHEBI:24875"/>
    </ligand>
</feature>
<dbReference type="InterPro" id="IPR008778">
    <property type="entry name" value="Pirin_C_dom"/>
</dbReference>
<evidence type="ECO:0000259" key="5">
    <source>
        <dbReference type="Pfam" id="PF05726"/>
    </source>
</evidence>
<dbReference type="GO" id="GO:0046872">
    <property type="term" value="F:metal ion binding"/>
    <property type="evidence" value="ECO:0007669"/>
    <property type="project" value="UniProtKB-KW"/>
</dbReference>
<dbReference type="EMBL" id="RDBF01000006">
    <property type="protein sequence ID" value="RLV55711.1"/>
    <property type="molecule type" value="Genomic_DNA"/>
</dbReference>
<protein>
    <submittedName>
        <fullName evidence="6">Pirin family protein</fullName>
    </submittedName>
</protein>
<comment type="cofactor">
    <cofactor evidence="2">
        <name>Fe cation</name>
        <dbReference type="ChEBI" id="CHEBI:24875"/>
    </cofactor>
    <text evidence="2">Binds 1 Fe cation per subunit.</text>
</comment>
<evidence type="ECO:0000256" key="3">
    <source>
        <dbReference type="RuleBase" id="RU003457"/>
    </source>
</evidence>
<dbReference type="PANTHER" id="PTHR13903:SF8">
    <property type="entry name" value="PIRIN"/>
    <property type="match status" value="1"/>
</dbReference>
<evidence type="ECO:0000256" key="2">
    <source>
        <dbReference type="PIRSR" id="PIRSR006232-1"/>
    </source>
</evidence>
<dbReference type="InterPro" id="IPR011051">
    <property type="entry name" value="RmlC_Cupin_sf"/>
</dbReference>
<keyword evidence="7" id="KW-1185">Reference proteome</keyword>
<accession>A0A3L8PK75</accession>
<dbReference type="AlphaFoldDB" id="A0A3L8PK75"/>
<dbReference type="InterPro" id="IPR012093">
    <property type="entry name" value="Pirin"/>
</dbReference>
<comment type="similarity">
    <text evidence="1 3">Belongs to the pirin family.</text>
</comment>
<dbReference type="OrthoDB" id="321327at2"/>
<evidence type="ECO:0000313" key="6">
    <source>
        <dbReference type="EMBL" id="RLV55711.1"/>
    </source>
</evidence>
<keyword evidence="2" id="KW-0479">Metal-binding</keyword>
<sequence>MIGDHTIPAREVPLGGIRQLTVHRTLPSRGLPTIGPWCFVDHFGPTSSTMTVLPHPHTGLQTVTWPITGRIRHRDNLGSDVILEPGELNLMTSGDGVSHSEFSVVDDDLPADMHGIQLWVALPDAARHGPAAFEHHPDLPRAEGQGWRATVLVGDFGGVRSGATVHSPALGVELRLQPGTHDLPVAPAFEHGVLAVDAELIVAGETLAHRDLRYLAPGRDTIRIEVEQAAIVMLLGGEPFEEELVMWWNFIGRTHEEVARAREDWQAQAARFGHVDGHDGAVIPAPPMPDVRLRPRRRLM</sequence>
<feature type="binding site" evidence="2">
    <location>
        <position position="101"/>
    </location>
    <ligand>
        <name>Fe cation</name>
        <dbReference type="ChEBI" id="CHEBI:24875"/>
    </ligand>
</feature>
<comment type="caution">
    <text evidence="6">The sequence shown here is derived from an EMBL/GenBank/DDBJ whole genome shotgun (WGS) entry which is preliminary data.</text>
</comment>
<feature type="domain" description="Pirin C-terminal" evidence="5">
    <location>
        <begin position="172"/>
        <end position="268"/>
    </location>
</feature>
<dbReference type="PIRSF" id="PIRSF006232">
    <property type="entry name" value="Pirin"/>
    <property type="match status" value="1"/>
</dbReference>
<evidence type="ECO:0000259" key="4">
    <source>
        <dbReference type="Pfam" id="PF02678"/>
    </source>
</evidence>
<dbReference type="Gene3D" id="2.60.120.10">
    <property type="entry name" value="Jelly Rolls"/>
    <property type="match status" value="2"/>
</dbReference>
<gene>
    <name evidence="6" type="ORF">D9V41_09610</name>
</gene>
<feature type="binding site" evidence="2">
    <location>
        <position position="55"/>
    </location>
    <ligand>
        <name>Fe cation</name>
        <dbReference type="ChEBI" id="CHEBI:24875"/>
    </ligand>
</feature>
<evidence type="ECO:0000313" key="7">
    <source>
        <dbReference type="Proteomes" id="UP000282515"/>
    </source>
</evidence>
<dbReference type="InterPro" id="IPR014710">
    <property type="entry name" value="RmlC-like_jellyroll"/>
</dbReference>
<keyword evidence="2" id="KW-0408">Iron</keyword>
<organism evidence="6 7">
    <name type="scientific">Aeromicrobium phragmitis</name>
    <dbReference type="NCBI Taxonomy" id="2478914"/>
    <lineage>
        <taxon>Bacteria</taxon>
        <taxon>Bacillati</taxon>
        <taxon>Actinomycetota</taxon>
        <taxon>Actinomycetes</taxon>
        <taxon>Propionibacteriales</taxon>
        <taxon>Nocardioidaceae</taxon>
        <taxon>Aeromicrobium</taxon>
    </lineage>
</organism>
<dbReference type="Pfam" id="PF05726">
    <property type="entry name" value="Pirin_C"/>
    <property type="match status" value="1"/>
</dbReference>
<dbReference type="SUPFAM" id="SSF51182">
    <property type="entry name" value="RmlC-like cupins"/>
    <property type="match status" value="1"/>
</dbReference>